<dbReference type="EMBL" id="JBHULL010000003">
    <property type="protein sequence ID" value="MFD2581137.1"/>
    <property type="molecule type" value="Genomic_DNA"/>
</dbReference>
<protein>
    <recommendedName>
        <fullName evidence="3">HNH endonuclease</fullName>
    </recommendedName>
</protein>
<dbReference type="Proteomes" id="UP001597461">
    <property type="component" value="Unassembled WGS sequence"/>
</dbReference>
<accession>A0ABW5MD30</accession>
<comment type="caution">
    <text evidence="1">The sequence shown here is derived from an EMBL/GenBank/DDBJ whole genome shotgun (WGS) entry which is preliminary data.</text>
</comment>
<evidence type="ECO:0000313" key="2">
    <source>
        <dbReference type="Proteomes" id="UP001597461"/>
    </source>
</evidence>
<evidence type="ECO:0000313" key="1">
    <source>
        <dbReference type="EMBL" id="MFD2581137.1"/>
    </source>
</evidence>
<sequence length="114" mass="13490">MKKATAKVDYVEKHAKLSCLHCGYNKETSICDLYMAANGYFGAELWLKAPFKDEVFWAFNFEHLLYLESYISANLREHKDRSHYTLLEKLPKFYHLAKNREALLKLIEKLKNKN</sequence>
<reference evidence="2" key="1">
    <citation type="journal article" date="2019" name="Int. J. Syst. Evol. Microbiol.">
        <title>The Global Catalogue of Microorganisms (GCM) 10K type strain sequencing project: providing services to taxonomists for standard genome sequencing and annotation.</title>
        <authorList>
            <consortium name="The Broad Institute Genomics Platform"/>
            <consortium name="The Broad Institute Genome Sequencing Center for Infectious Disease"/>
            <person name="Wu L."/>
            <person name="Ma J."/>
        </authorList>
    </citation>
    <scope>NUCLEOTIDE SEQUENCE [LARGE SCALE GENOMIC DNA]</scope>
    <source>
        <strain evidence="2">KCTC 42866</strain>
    </source>
</reference>
<proteinExistence type="predicted"/>
<organism evidence="1 2">
    <name type="scientific">Pedobacter vanadiisoli</name>
    <dbReference type="NCBI Taxonomy" id="1761975"/>
    <lineage>
        <taxon>Bacteria</taxon>
        <taxon>Pseudomonadati</taxon>
        <taxon>Bacteroidota</taxon>
        <taxon>Sphingobacteriia</taxon>
        <taxon>Sphingobacteriales</taxon>
        <taxon>Sphingobacteriaceae</taxon>
        <taxon>Pedobacter</taxon>
    </lineage>
</organism>
<gene>
    <name evidence="1" type="ORF">ACFSR6_01450</name>
</gene>
<evidence type="ECO:0008006" key="3">
    <source>
        <dbReference type="Google" id="ProtNLM"/>
    </source>
</evidence>
<keyword evidence="2" id="KW-1185">Reference proteome</keyword>
<name>A0ABW5MD30_9SPHI</name>